<dbReference type="GO" id="GO:0008758">
    <property type="term" value="F:UDP-2,3-diacylglucosamine hydrolase activity"/>
    <property type="evidence" value="ECO:0007669"/>
    <property type="project" value="TreeGrafter"/>
</dbReference>
<evidence type="ECO:0000313" key="3">
    <source>
        <dbReference type="Proteomes" id="UP001239215"/>
    </source>
</evidence>
<dbReference type="RefSeq" id="WP_373459466.1">
    <property type="nucleotide sequence ID" value="NZ_JAUTAN010000001.1"/>
</dbReference>
<dbReference type="InterPro" id="IPR051158">
    <property type="entry name" value="Metallophosphoesterase_sf"/>
</dbReference>
<dbReference type="GO" id="GO:0009245">
    <property type="term" value="P:lipid A biosynthetic process"/>
    <property type="evidence" value="ECO:0007669"/>
    <property type="project" value="TreeGrafter"/>
</dbReference>
<gene>
    <name evidence="2" type="ORF">QE405_002764</name>
</gene>
<feature type="domain" description="Calcineurin-like phosphoesterase" evidence="1">
    <location>
        <begin position="70"/>
        <end position="258"/>
    </location>
</feature>
<dbReference type="Pfam" id="PF00149">
    <property type="entry name" value="Metallophos"/>
    <property type="match status" value="1"/>
</dbReference>
<name>A0AAJ1U431_9ACTN</name>
<dbReference type="Gene3D" id="3.60.21.10">
    <property type="match status" value="1"/>
</dbReference>
<dbReference type="InterPro" id="IPR029052">
    <property type="entry name" value="Metallo-depent_PP-like"/>
</dbReference>
<organism evidence="2 3">
    <name type="scientific">Nocardioides zeae</name>
    <dbReference type="NCBI Taxonomy" id="1457234"/>
    <lineage>
        <taxon>Bacteria</taxon>
        <taxon>Bacillati</taxon>
        <taxon>Actinomycetota</taxon>
        <taxon>Actinomycetes</taxon>
        <taxon>Propionibacteriales</taxon>
        <taxon>Nocardioidaceae</taxon>
        <taxon>Nocardioides</taxon>
    </lineage>
</organism>
<sequence length="332" mass="35343">MSPTAFPRHPSRPSDSGRLARRVGRDAARLVAGGAVAGAATVAYAAWEARRYTLREVDLPILPPGTPPLRALHLSDVHLVPTQARKIAWLRDLASLRPDLVIDTGDNLAHPDAVPALLDALGGLLDVPGVHVLGSNDYFAPSRRNPLRYLAPDDGQRNTHTPELPWRTLKAELARAGWRDLTNRRDVLDVRGVRLVLGGLDDPHLGYDDLGAIAGPARTGLGADADVALGVVHAPYLRVLDQMARDGYDAVIAGHTHGGQVCLPFVGALTTNCDLEPARAKGLHRHPADSAPGDPGSSWLHVSAGLGTAPSMRVRTFCRPEATLLTLTPTTA</sequence>
<dbReference type="AlphaFoldDB" id="A0AAJ1U431"/>
<accession>A0AAJ1U431</accession>
<dbReference type="PANTHER" id="PTHR31302:SF20">
    <property type="entry name" value="CONSERVED PROTEIN"/>
    <property type="match status" value="1"/>
</dbReference>
<reference evidence="2" key="1">
    <citation type="submission" date="2023-07" db="EMBL/GenBank/DDBJ databases">
        <title>Functional and genomic diversity of the sorghum phyllosphere microbiome.</title>
        <authorList>
            <person name="Shade A."/>
        </authorList>
    </citation>
    <scope>NUCLEOTIDE SEQUENCE</scope>
    <source>
        <strain evidence="2">SORGH_AS_1067</strain>
    </source>
</reference>
<proteinExistence type="predicted"/>
<dbReference type="Proteomes" id="UP001239215">
    <property type="component" value="Unassembled WGS sequence"/>
</dbReference>
<dbReference type="EMBL" id="JAUTAN010000001">
    <property type="protein sequence ID" value="MDQ1105480.1"/>
    <property type="molecule type" value="Genomic_DNA"/>
</dbReference>
<evidence type="ECO:0000313" key="2">
    <source>
        <dbReference type="EMBL" id="MDQ1105480.1"/>
    </source>
</evidence>
<dbReference type="InterPro" id="IPR004843">
    <property type="entry name" value="Calcineurin-like_PHP"/>
</dbReference>
<evidence type="ECO:0000259" key="1">
    <source>
        <dbReference type="Pfam" id="PF00149"/>
    </source>
</evidence>
<dbReference type="PANTHER" id="PTHR31302">
    <property type="entry name" value="TRANSMEMBRANE PROTEIN WITH METALLOPHOSPHOESTERASE DOMAIN-RELATED"/>
    <property type="match status" value="1"/>
</dbReference>
<dbReference type="GO" id="GO:0016020">
    <property type="term" value="C:membrane"/>
    <property type="evidence" value="ECO:0007669"/>
    <property type="project" value="GOC"/>
</dbReference>
<protein>
    <submittedName>
        <fullName evidence="2">MPP superfamily phosphohydrolase</fullName>
    </submittedName>
</protein>
<comment type="caution">
    <text evidence="2">The sequence shown here is derived from an EMBL/GenBank/DDBJ whole genome shotgun (WGS) entry which is preliminary data.</text>
</comment>
<dbReference type="SUPFAM" id="SSF56300">
    <property type="entry name" value="Metallo-dependent phosphatases"/>
    <property type="match status" value="1"/>
</dbReference>